<dbReference type="Proteomes" id="UP000001861">
    <property type="component" value="Unassembled WGS sequence"/>
</dbReference>
<proteinExistence type="predicted"/>
<feature type="compositionally biased region" description="Acidic residues" evidence="4">
    <location>
        <begin position="257"/>
        <end position="271"/>
    </location>
</feature>
<dbReference type="InParanoid" id="A8NX29"/>
<evidence type="ECO:0000256" key="3">
    <source>
        <dbReference type="SAM" id="Coils"/>
    </source>
</evidence>
<evidence type="ECO:0000313" key="6">
    <source>
        <dbReference type="Proteomes" id="UP000001861"/>
    </source>
</evidence>
<evidence type="ECO:0000313" key="5">
    <source>
        <dbReference type="EMBL" id="EAU84668.2"/>
    </source>
</evidence>
<dbReference type="InterPro" id="IPR008501">
    <property type="entry name" value="THOC7/Mft1"/>
</dbReference>
<comment type="subcellular location">
    <subcellularLocation>
        <location evidence="1">Nucleus</location>
    </subcellularLocation>
</comment>
<dbReference type="RefSeq" id="XP_001837051.2">
    <property type="nucleotide sequence ID" value="XM_001836999.2"/>
</dbReference>
<organism evidence="5 6">
    <name type="scientific">Coprinopsis cinerea (strain Okayama-7 / 130 / ATCC MYA-4618 / FGSC 9003)</name>
    <name type="common">Inky cap fungus</name>
    <name type="synonym">Hormographiella aspergillata</name>
    <dbReference type="NCBI Taxonomy" id="240176"/>
    <lineage>
        <taxon>Eukaryota</taxon>
        <taxon>Fungi</taxon>
        <taxon>Dikarya</taxon>
        <taxon>Basidiomycota</taxon>
        <taxon>Agaricomycotina</taxon>
        <taxon>Agaricomycetes</taxon>
        <taxon>Agaricomycetidae</taxon>
        <taxon>Agaricales</taxon>
        <taxon>Agaricineae</taxon>
        <taxon>Psathyrellaceae</taxon>
        <taxon>Coprinopsis</taxon>
    </lineage>
</organism>
<name>A8NX29_COPC7</name>
<dbReference type="KEGG" id="cci:CC1G_00187"/>
<sequence>MANDSSNQAKVAIPPLNLEEEDNIILTRITNDERPLRRVLKRFHGYVAAVCPPGPVTTSASSIEDAREAFLVELASYQLSLKKSAMVCEAETRQVEEYRRERQRIEQEHEVLRTQIEELKVALEHAQMLRRRKIEYDQVTERVNMLPPRDELEQEISALENDMAAIRAEHDTQDRTLHSQKAALDDIVTDLTNLRFIGKDKDATSIPTSPEDAPVDLPETGPEPTSESQSTPDNEKDNRSEATALDVSTSDKVPEEGAVEDDIEMGEVEEEPRDKTKKKPREEELEEGEASDQSSELSEPPDD</sequence>
<feature type="region of interest" description="Disordered" evidence="4">
    <location>
        <begin position="201"/>
        <end position="303"/>
    </location>
</feature>
<dbReference type="GeneID" id="6013606"/>
<comment type="caution">
    <text evidence="5">The sequence shown here is derived from an EMBL/GenBank/DDBJ whole genome shotgun (WGS) entry which is preliminary data.</text>
</comment>
<keyword evidence="3" id="KW-0175">Coiled coil</keyword>
<keyword evidence="2" id="KW-0539">Nucleus</keyword>
<dbReference type="VEuPathDB" id="FungiDB:CC1G_00187"/>
<dbReference type="STRING" id="240176.A8NX29"/>
<dbReference type="HOGENOM" id="CLU_769462_0_0_1"/>
<dbReference type="AlphaFoldDB" id="A8NX29"/>
<dbReference type="OMA" id="QFLHNAN"/>
<keyword evidence="6" id="KW-1185">Reference proteome</keyword>
<dbReference type="FunCoup" id="A8NX29">
    <property type="interactions" value="41"/>
</dbReference>
<dbReference type="Pfam" id="PF05615">
    <property type="entry name" value="THOC7"/>
    <property type="match status" value="1"/>
</dbReference>
<evidence type="ECO:0000256" key="2">
    <source>
        <dbReference type="ARBA" id="ARBA00023242"/>
    </source>
</evidence>
<protein>
    <submittedName>
        <fullName evidence="5">Uncharacterized protein</fullName>
    </submittedName>
</protein>
<evidence type="ECO:0000256" key="1">
    <source>
        <dbReference type="ARBA" id="ARBA00004123"/>
    </source>
</evidence>
<dbReference type="GO" id="GO:0000445">
    <property type="term" value="C:THO complex part of transcription export complex"/>
    <property type="evidence" value="ECO:0007669"/>
    <property type="project" value="InterPro"/>
</dbReference>
<feature type="coiled-coil region" evidence="3">
    <location>
        <begin position="88"/>
        <end position="169"/>
    </location>
</feature>
<evidence type="ECO:0000256" key="4">
    <source>
        <dbReference type="SAM" id="MobiDB-lite"/>
    </source>
</evidence>
<dbReference type="eggNOG" id="ENOG502S942">
    <property type="taxonomic scope" value="Eukaryota"/>
</dbReference>
<dbReference type="OrthoDB" id="205166at2759"/>
<dbReference type="GO" id="GO:0006397">
    <property type="term" value="P:mRNA processing"/>
    <property type="evidence" value="ECO:0007669"/>
    <property type="project" value="InterPro"/>
</dbReference>
<dbReference type="EMBL" id="AACS02000005">
    <property type="protein sequence ID" value="EAU84668.2"/>
    <property type="molecule type" value="Genomic_DNA"/>
</dbReference>
<reference evidence="5 6" key="1">
    <citation type="journal article" date="2010" name="Proc. Natl. Acad. Sci. U.S.A.">
        <title>Insights into evolution of multicellular fungi from the assembled chromosomes of the mushroom Coprinopsis cinerea (Coprinus cinereus).</title>
        <authorList>
            <person name="Stajich J.E."/>
            <person name="Wilke S.K."/>
            <person name="Ahren D."/>
            <person name="Au C.H."/>
            <person name="Birren B.W."/>
            <person name="Borodovsky M."/>
            <person name="Burns C."/>
            <person name="Canback B."/>
            <person name="Casselton L.A."/>
            <person name="Cheng C.K."/>
            <person name="Deng J."/>
            <person name="Dietrich F.S."/>
            <person name="Fargo D.C."/>
            <person name="Farman M.L."/>
            <person name="Gathman A.C."/>
            <person name="Goldberg J."/>
            <person name="Guigo R."/>
            <person name="Hoegger P.J."/>
            <person name="Hooker J.B."/>
            <person name="Huggins A."/>
            <person name="James T.Y."/>
            <person name="Kamada T."/>
            <person name="Kilaru S."/>
            <person name="Kodira C."/>
            <person name="Kues U."/>
            <person name="Kupfer D."/>
            <person name="Kwan H.S."/>
            <person name="Lomsadze A."/>
            <person name="Li W."/>
            <person name="Lilly W.W."/>
            <person name="Ma L.J."/>
            <person name="Mackey A.J."/>
            <person name="Manning G."/>
            <person name="Martin F."/>
            <person name="Muraguchi H."/>
            <person name="Natvig D.O."/>
            <person name="Palmerini H."/>
            <person name="Ramesh M.A."/>
            <person name="Rehmeyer C.J."/>
            <person name="Roe B.A."/>
            <person name="Shenoy N."/>
            <person name="Stanke M."/>
            <person name="Ter-Hovhannisyan V."/>
            <person name="Tunlid A."/>
            <person name="Velagapudi R."/>
            <person name="Vision T.J."/>
            <person name="Zeng Q."/>
            <person name="Zolan M.E."/>
            <person name="Pukkila P.J."/>
        </authorList>
    </citation>
    <scope>NUCLEOTIDE SEQUENCE [LARGE SCALE GENOMIC DNA]</scope>
    <source>
        <strain evidence="6">Okayama-7 / 130 / ATCC MYA-4618 / FGSC 9003</strain>
    </source>
</reference>
<accession>A8NX29</accession>
<gene>
    <name evidence="5" type="ORF">CC1G_00187</name>
</gene>
<feature type="compositionally biased region" description="Polar residues" evidence="4">
    <location>
        <begin position="223"/>
        <end position="232"/>
    </location>
</feature>